<feature type="region of interest" description="Disordered" evidence="1">
    <location>
        <begin position="1"/>
        <end position="25"/>
    </location>
</feature>
<dbReference type="Proteomes" id="UP000474957">
    <property type="component" value="Unassembled WGS sequence"/>
</dbReference>
<evidence type="ECO:0000313" key="4">
    <source>
        <dbReference type="Proteomes" id="UP000474957"/>
    </source>
</evidence>
<dbReference type="CDD" id="cd24054">
    <property type="entry name" value="ASKHA_NBD_AaPPX-GppA_MtPPX2-like"/>
    <property type="match status" value="1"/>
</dbReference>
<organism evidence="3 4">
    <name type="scientific">Halovulum marinum</name>
    <dbReference type="NCBI Taxonomy" id="2662447"/>
    <lineage>
        <taxon>Bacteria</taxon>
        <taxon>Pseudomonadati</taxon>
        <taxon>Pseudomonadota</taxon>
        <taxon>Alphaproteobacteria</taxon>
        <taxon>Rhodobacterales</taxon>
        <taxon>Paracoccaceae</taxon>
        <taxon>Halovulum</taxon>
    </lineage>
</organism>
<accession>A0A6L5Z633</accession>
<keyword evidence="4" id="KW-1185">Reference proteome</keyword>
<evidence type="ECO:0000313" key="3">
    <source>
        <dbReference type="EMBL" id="MSU91442.1"/>
    </source>
</evidence>
<dbReference type="Gene3D" id="3.30.420.40">
    <property type="match status" value="1"/>
</dbReference>
<protein>
    <submittedName>
        <fullName evidence="3">Ppx/GppA family phosphatase</fullName>
    </submittedName>
</protein>
<dbReference type="Gene3D" id="3.30.420.150">
    <property type="entry name" value="Exopolyphosphatase. Domain 2"/>
    <property type="match status" value="1"/>
</dbReference>
<dbReference type="EMBL" id="WIND01000019">
    <property type="protein sequence ID" value="MSU91442.1"/>
    <property type="molecule type" value="Genomic_DNA"/>
</dbReference>
<evidence type="ECO:0000256" key="1">
    <source>
        <dbReference type="SAM" id="MobiDB-lite"/>
    </source>
</evidence>
<name>A0A6L5Z633_9RHOB</name>
<dbReference type="InterPro" id="IPR050273">
    <property type="entry name" value="GppA/Ppx_hydrolase"/>
</dbReference>
<gene>
    <name evidence="3" type="ORF">GE300_17830</name>
</gene>
<reference evidence="3 4" key="1">
    <citation type="submission" date="2019-10" db="EMBL/GenBank/DDBJ databases">
        <title>Cognatihalovulum marinum gen. nov. sp. nov., a new member of the family Rhodobacteraceae isolated from deep seawater of the Northwest Indian Ocean.</title>
        <authorList>
            <person name="Ruan C."/>
            <person name="Wang J."/>
            <person name="Zheng X."/>
            <person name="Song L."/>
            <person name="Zhu Y."/>
            <person name="Huang Y."/>
            <person name="Lu Z."/>
            <person name="Du W."/>
            <person name="Huang L."/>
            <person name="Dai X."/>
        </authorList>
    </citation>
    <scope>NUCLEOTIDE SEQUENCE [LARGE SCALE GENOMIC DNA]</scope>
    <source>
        <strain evidence="3 4">2CG4</strain>
    </source>
</reference>
<dbReference type="InterPro" id="IPR043129">
    <property type="entry name" value="ATPase_NBD"/>
</dbReference>
<dbReference type="PANTHER" id="PTHR30005:SF0">
    <property type="entry name" value="RETROGRADE REGULATION PROTEIN 2"/>
    <property type="match status" value="1"/>
</dbReference>
<dbReference type="AlphaFoldDB" id="A0A6L5Z633"/>
<feature type="domain" description="Ppx/GppA phosphatase N-terminal" evidence="2">
    <location>
        <begin position="50"/>
        <end position="365"/>
    </location>
</feature>
<comment type="caution">
    <text evidence="3">The sequence shown here is derived from an EMBL/GenBank/DDBJ whole genome shotgun (WGS) entry which is preliminary data.</text>
</comment>
<dbReference type="GO" id="GO:0016462">
    <property type="term" value="F:pyrophosphatase activity"/>
    <property type="evidence" value="ECO:0007669"/>
    <property type="project" value="TreeGrafter"/>
</dbReference>
<dbReference type="SUPFAM" id="SSF53067">
    <property type="entry name" value="Actin-like ATPase domain"/>
    <property type="match status" value="2"/>
</dbReference>
<dbReference type="Pfam" id="PF02541">
    <property type="entry name" value="Ppx-GppA"/>
    <property type="match status" value="1"/>
</dbReference>
<dbReference type="RefSeq" id="WP_154448597.1">
    <property type="nucleotide sequence ID" value="NZ_WIND01000019.1"/>
</dbReference>
<sequence>MAQRTHVPAQEKPKQARGCGPRPPAQASGELYAALDLGTNSCRMLIAAPNGAQFRIVDAFAKSVRLGADLERTGHLSRPSIERTIRALQVCASKLRKLEVQHARLVATEACRRALNGKSFLAQVKKRTGLQLELIRPEEEARLAVISCAPLVSVESEHVMVFDIGGGSTELVWIDLTGVPGAERVEAVMRLDIRNRVRNGHAPGQARIVDFISVPLGVATLHERFDDVEDESARFALMSWYFEEHLAKFAPYVDLDVLEGVSGFQMIGTSGTVTTVASAHLGLRRYDRKKVDGLTLTERQIEKVIGRLMALGPEGRRSDPSIGKDRAELIVSGAAILQTLLRIWPTDRLGVADRGLREGMLLSMMSGRGALHTRGE</sequence>
<evidence type="ECO:0000259" key="2">
    <source>
        <dbReference type="Pfam" id="PF02541"/>
    </source>
</evidence>
<proteinExistence type="predicted"/>
<dbReference type="PANTHER" id="PTHR30005">
    <property type="entry name" value="EXOPOLYPHOSPHATASE"/>
    <property type="match status" value="1"/>
</dbReference>
<dbReference type="InterPro" id="IPR003695">
    <property type="entry name" value="Ppx_GppA_N"/>
</dbReference>